<feature type="compositionally biased region" description="Polar residues" evidence="1">
    <location>
        <begin position="934"/>
        <end position="949"/>
    </location>
</feature>
<dbReference type="EMBL" id="CAJNOQ010000614">
    <property type="protein sequence ID" value="CAF0820787.1"/>
    <property type="molecule type" value="Genomic_DNA"/>
</dbReference>
<sequence>MDLTHLYPFMQAAATTVNTTTPQFTMPSQTHYQQRNTNILVSPTQSSKRPRDFYDQEDLKSHSSRLAARITKHGLHNYGLAMDLYDAIARTLIPYVEYNERFKLKFMKQIHLDTMVTVPSGFSDIAQHVRTRLQMLCDEYSSNTNGLVETKTSAITNETSKTNAMDLISGAPSVYLENSQHGKVIQMLANILGIEIRLVTSYVYEEIISVQPHDILEKEPLYIAYNDVSKQYYMVDKPTNIRRDELSNHQYCLEQLIQKYHLNVVPKSSLGLSLFSATAQSLKNISIKNPIVESVVRKYFNMNGVFENELAVLLRDMTYKQLKSNFDYYETYVQIKPKHFDIRRDSKSLIDCTYYRYQLEKVVLYALAHVIQCNMIVFSSDVKQAKPDVIRVDPSMDNNKDIIILLKNESTQHYDSAVPNYSLRNLIGTITSNESLVNGNRHAQHSNVNQQSEKTSASNKASMDDPIYESIDPSSPVPDISLPPAAPPTNSNTYYRQLSVPASNTRSNDTYVGATMPTNSNEKKGDLKSKFFSKTKEKFVTAFNKVVENGSLPKKPQVYRNNGQSLNNLFAPTQIGATSSSDRYIEHRPSLEIKDYSTLVQTPLQSSNIPSVKRQAPIAEVIRRQQQQQLIENNTYQNTQPRNLSESDIISLSQQNKHSRPVNNQSQTSIRQPSEIPRATENTRDHLIPYKDRQRSKITLNMSSNSAVKKGNIYNSVTLEDVDDSTEEIDFTNSLTDDDTVILRDVNQQNTVDRQKSNVSKVKTGSHHYDHDTLTRQQQSRYVDDDFTDEESENDIRQYDDVKRLLSENDSTTTDPQQAEDEEEEDIYISTTDIVQRDKKQLQLFVSDKINHFNHLNCSPSLNDRKLSTSSLSNKDVKRSNDTRKKQYIHDLTNVELRRPKDQQRSETTTAMCKDSQNEVVDSHRQLKSDSMEKPSSSCETTNDPSSTHNNRKSYLIDKDGVLEVLGQNDILQRDRHILMKVLKQEDLLSKEWQRLLYLLEEYVNNPKREKKERGLHALTLMENLDRLGYDLLEIQSTSANEKNNHFKAITKSLLLTMEINDWLNDHICSILHITNAQDQRFTKHLRKLCIKSWQKHYDDYRKMWMDKYPNSNTKTFDFQREIENFRSENYYRLDMCFLVNQALADAFGIPIHIIRAIRDGNPVEIIRPIRIARPGINIVLISSQKSDGHYDVAVLKGHPQTLKKQRNVTFDEKPEIRSFKVDDEQTIKTSLPSTPTSIPTTINSLPSMRQPNNRVLLNTGAQFYPQFALPNTIYPFNNYFSQQYMPQMMQTSNNDAKLSPSLTRATSSNSKSKNMNNLTTNASSTTTTTPMIVQNSGIPSMSYGTPASYMPLQPTPPTFMYNTMMHQPNMAAVPPGAFYYTTSTYPM</sequence>
<evidence type="ECO:0008006" key="5">
    <source>
        <dbReference type="Google" id="ProtNLM"/>
    </source>
</evidence>
<feature type="compositionally biased region" description="Low complexity" evidence="1">
    <location>
        <begin position="1308"/>
        <end position="1330"/>
    </location>
</feature>
<accession>A0A813U4Q8</accession>
<feature type="compositionally biased region" description="Polar residues" evidence="1">
    <location>
        <begin position="445"/>
        <end position="461"/>
    </location>
</feature>
<feature type="compositionally biased region" description="Basic and acidic residues" evidence="1">
    <location>
        <begin position="921"/>
        <end position="933"/>
    </location>
</feature>
<name>A0A813U4Q8_9BILA</name>
<dbReference type="EMBL" id="CAJOBC010000614">
    <property type="protein sequence ID" value="CAF3607203.1"/>
    <property type="molecule type" value="Genomic_DNA"/>
</dbReference>
<feature type="region of interest" description="Disordered" evidence="1">
    <location>
        <begin position="652"/>
        <end position="677"/>
    </location>
</feature>
<feature type="compositionally biased region" description="Polar residues" evidence="1">
    <location>
        <begin position="652"/>
        <end position="672"/>
    </location>
</feature>
<feature type="compositionally biased region" description="Polar residues" evidence="1">
    <location>
        <begin position="858"/>
        <end position="874"/>
    </location>
</feature>
<feature type="compositionally biased region" description="Basic and acidic residues" evidence="1">
    <location>
        <begin position="875"/>
        <end position="889"/>
    </location>
</feature>
<comment type="caution">
    <text evidence="2">The sequence shown here is derived from an EMBL/GenBank/DDBJ whole genome shotgun (WGS) entry which is preliminary data.</text>
</comment>
<dbReference type="Proteomes" id="UP000663829">
    <property type="component" value="Unassembled WGS sequence"/>
</dbReference>
<reference evidence="2" key="1">
    <citation type="submission" date="2021-02" db="EMBL/GenBank/DDBJ databases">
        <authorList>
            <person name="Nowell W R."/>
        </authorList>
    </citation>
    <scope>NUCLEOTIDE SEQUENCE</scope>
</reference>
<feature type="compositionally biased region" description="Polar residues" evidence="1">
    <location>
        <begin position="1293"/>
        <end position="1307"/>
    </location>
</feature>
<feature type="region of interest" description="Disordered" evidence="1">
    <location>
        <begin position="752"/>
        <end position="824"/>
    </location>
</feature>
<evidence type="ECO:0000256" key="1">
    <source>
        <dbReference type="SAM" id="MobiDB-lite"/>
    </source>
</evidence>
<feature type="region of interest" description="Disordered" evidence="1">
    <location>
        <begin position="1293"/>
        <end position="1331"/>
    </location>
</feature>
<feature type="compositionally biased region" description="Basic and acidic residues" evidence="1">
    <location>
        <begin position="794"/>
        <end position="807"/>
    </location>
</feature>
<feature type="compositionally biased region" description="Polar residues" evidence="1">
    <location>
        <begin position="752"/>
        <end position="763"/>
    </location>
</feature>
<dbReference type="OrthoDB" id="10041871at2759"/>
<keyword evidence="4" id="KW-1185">Reference proteome</keyword>
<evidence type="ECO:0000313" key="2">
    <source>
        <dbReference type="EMBL" id="CAF0820787.1"/>
    </source>
</evidence>
<protein>
    <recommendedName>
        <fullName evidence="5">OTU domain-containing protein</fullName>
    </recommendedName>
</protein>
<feature type="region of interest" description="Disordered" evidence="1">
    <location>
        <begin position="858"/>
        <end position="953"/>
    </location>
</feature>
<feature type="compositionally biased region" description="Basic and acidic residues" evidence="1">
    <location>
        <begin position="896"/>
        <end position="905"/>
    </location>
</feature>
<feature type="compositionally biased region" description="Polar residues" evidence="1">
    <location>
        <begin position="488"/>
        <end position="520"/>
    </location>
</feature>
<dbReference type="Proteomes" id="UP000681722">
    <property type="component" value="Unassembled WGS sequence"/>
</dbReference>
<dbReference type="CDD" id="cd22744">
    <property type="entry name" value="OTU"/>
    <property type="match status" value="2"/>
</dbReference>
<gene>
    <name evidence="2" type="ORF">GPM918_LOCUS4534</name>
    <name evidence="3" type="ORF">SRO942_LOCUS4535</name>
</gene>
<evidence type="ECO:0000313" key="3">
    <source>
        <dbReference type="EMBL" id="CAF3607203.1"/>
    </source>
</evidence>
<feature type="region of interest" description="Disordered" evidence="1">
    <location>
        <begin position="443"/>
        <end position="522"/>
    </location>
</feature>
<evidence type="ECO:0000313" key="4">
    <source>
        <dbReference type="Proteomes" id="UP000663829"/>
    </source>
</evidence>
<feature type="compositionally biased region" description="Polar residues" evidence="1">
    <location>
        <begin position="808"/>
        <end position="817"/>
    </location>
</feature>
<proteinExistence type="predicted"/>
<organism evidence="2 4">
    <name type="scientific">Didymodactylos carnosus</name>
    <dbReference type="NCBI Taxonomy" id="1234261"/>
    <lineage>
        <taxon>Eukaryota</taxon>
        <taxon>Metazoa</taxon>
        <taxon>Spiralia</taxon>
        <taxon>Gnathifera</taxon>
        <taxon>Rotifera</taxon>
        <taxon>Eurotatoria</taxon>
        <taxon>Bdelloidea</taxon>
        <taxon>Philodinida</taxon>
        <taxon>Philodinidae</taxon>
        <taxon>Didymodactylos</taxon>
    </lineage>
</organism>
<feature type="compositionally biased region" description="Low complexity" evidence="1">
    <location>
        <begin position="470"/>
        <end position="483"/>
    </location>
</feature>